<dbReference type="VEuPathDB" id="CryptoDB:Vbra_8890"/>
<dbReference type="SUPFAM" id="SSF56112">
    <property type="entry name" value="Protein kinase-like (PK-like)"/>
    <property type="match status" value="1"/>
</dbReference>
<evidence type="ECO:0000313" key="2">
    <source>
        <dbReference type="Proteomes" id="UP000041254"/>
    </source>
</evidence>
<dbReference type="InterPro" id="IPR011009">
    <property type="entry name" value="Kinase-like_dom_sf"/>
</dbReference>
<dbReference type="PhylomeDB" id="A0A0G4F9C9"/>
<protein>
    <recommendedName>
        <fullName evidence="3">Protein kinase domain-containing protein</fullName>
    </recommendedName>
</protein>
<gene>
    <name evidence="1" type="ORF">Vbra_8890</name>
</gene>
<dbReference type="AlphaFoldDB" id="A0A0G4F9C9"/>
<keyword evidence="2" id="KW-1185">Reference proteome</keyword>
<sequence>MGVTKYEAEGWRTMSILVMEKFQCDLKDLIREYQAKMGRPLPIKAALQLCEHVIVALQRRRWGGVVCALQQFHAAGKAHQDLSKGNIMFSLTVPFMPKLIDASRASRSSGGR</sequence>
<proteinExistence type="predicted"/>
<reference evidence="1 2" key="1">
    <citation type="submission" date="2014-11" db="EMBL/GenBank/DDBJ databases">
        <authorList>
            <person name="Zhu J."/>
            <person name="Qi W."/>
            <person name="Song R."/>
        </authorList>
    </citation>
    <scope>NUCLEOTIDE SEQUENCE [LARGE SCALE GENOMIC DNA]</scope>
</reference>
<organism evidence="1 2">
    <name type="scientific">Vitrella brassicaformis (strain CCMP3155)</name>
    <dbReference type="NCBI Taxonomy" id="1169540"/>
    <lineage>
        <taxon>Eukaryota</taxon>
        <taxon>Sar</taxon>
        <taxon>Alveolata</taxon>
        <taxon>Colpodellida</taxon>
        <taxon>Vitrellaceae</taxon>
        <taxon>Vitrella</taxon>
    </lineage>
</organism>
<dbReference type="Gene3D" id="1.10.510.10">
    <property type="entry name" value="Transferase(Phosphotransferase) domain 1"/>
    <property type="match status" value="1"/>
</dbReference>
<evidence type="ECO:0000313" key="1">
    <source>
        <dbReference type="EMBL" id="CEM08861.1"/>
    </source>
</evidence>
<name>A0A0G4F9C9_VITBC</name>
<evidence type="ECO:0008006" key="3">
    <source>
        <dbReference type="Google" id="ProtNLM"/>
    </source>
</evidence>
<dbReference type="Proteomes" id="UP000041254">
    <property type="component" value="Unassembled WGS sequence"/>
</dbReference>
<dbReference type="EMBL" id="CDMY01000388">
    <property type="protein sequence ID" value="CEM08861.1"/>
    <property type="molecule type" value="Genomic_DNA"/>
</dbReference>
<accession>A0A0G4F9C9</accession>
<dbReference type="InParanoid" id="A0A0G4F9C9"/>